<evidence type="ECO:0000313" key="3">
    <source>
        <dbReference type="EMBL" id="ESP02237.1"/>
    </source>
</evidence>
<evidence type="ECO:0000313" key="4">
    <source>
        <dbReference type="Proteomes" id="UP000030746"/>
    </source>
</evidence>
<sequence length="420" mass="46798">MDPHILPESTNTSVITTQKEHVYVPLLDHEVDVRGVDFITFYVKTCSDVHVGIASEESNFQSKMYVVMIGGSFNSVFSITKYEKHNSTRLAQRYASYLNCNAYLKFNISWTGGIMKVFASDSLIMQGEIGMNKFPINYLGISTWKYQMGNWIFEIPESLAATSKLLSYYSVTSPYSYLPLATTPVTSTEETVQTFSDSISSSYQITSFESISKFDTVMPSEGTRASFDYASPPYFMTSSENLQTSLFSSVTMMPMEGLHKSISTLEMVMSSENLQAPFDSTSSGHQMASSKNLLTSFNAISSFSTMTSWEGGIQTSRISKQMTYLPEGGNSCVCFCDNLTKSDNVNERITEIQKELFVSRQNLSATTRRYISVSDNRPSAVSLGVTGIVCLVCPLFLVVIMPDFLSFIIYMNNRFGIPSP</sequence>
<dbReference type="EMBL" id="KB200314">
    <property type="protein sequence ID" value="ESP02237.1"/>
    <property type="molecule type" value="Genomic_DNA"/>
</dbReference>
<dbReference type="GeneID" id="20242036"/>
<evidence type="ECO:0000256" key="1">
    <source>
        <dbReference type="SAM" id="Phobius"/>
    </source>
</evidence>
<dbReference type="Pfam" id="PF12248">
    <property type="entry name" value="Methyltransf_FA"/>
    <property type="match status" value="1"/>
</dbReference>
<dbReference type="HOGENOM" id="CLU_654331_0_0_1"/>
<accession>V4B8S3</accession>
<dbReference type="AlphaFoldDB" id="V4B8S3"/>
<name>V4B8S3_LOTGI</name>
<dbReference type="OrthoDB" id="6157674at2759"/>
<dbReference type="RefSeq" id="XP_009047064.1">
    <property type="nucleotide sequence ID" value="XM_009048816.1"/>
</dbReference>
<dbReference type="OMA" id="APDDISC"/>
<keyword evidence="1" id="KW-0812">Transmembrane</keyword>
<keyword evidence="1" id="KW-1133">Transmembrane helix</keyword>
<protein>
    <recommendedName>
        <fullName evidence="2">Farnesoic acid O-methyl transferase domain-containing protein</fullName>
    </recommendedName>
</protein>
<dbReference type="CTD" id="20242036"/>
<dbReference type="Proteomes" id="UP000030746">
    <property type="component" value="Unassembled WGS sequence"/>
</dbReference>
<dbReference type="KEGG" id="lgi:LOTGIDRAFT_172234"/>
<reference evidence="3 4" key="1">
    <citation type="journal article" date="2013" name="Nature">
        <title>Insights into bilaterian evolution from three spiralian genomes.</title>
        <authorList>
            <person name="Simakov O."/>
            <person name="Marletaz F."/>
            <person name="Cho S.J."/>
            <person name="Edsinger-Gonzales E."/>
            <person name="Havlak P."/>
            <person name="Hellsten U."/>
            <person name="Kuo D.H."/>
            <person name="Larsson T."/>
            <person name="Lv J."/>
            <person name="Arendt D."/>
            <person name="Savage R."/>
            <person name="Osoegawa K."/>
            <person name="de Jong P."/>
            <person name="Grimwood J."/>
            <person name="Chapman J.A."/>
            <person name="Shapiro H."/>
            <person name="Aerts A."/>
            <person name="Otillar R.P."/>
            <person name="Terry A.Y."/>
            <person name="Boore J.L."/>
            <person name="Grigoriev I.V."/>
            <person name="Lindberg D.R."/>
            <person name="Seaver E.C."/>
            <person name="Weisblat D.A."/>
            <person name="Putnam N.H."/>
            <person name="Rokhsar D.S."/>
        </authorList>
    </citation>
    <scope>NUCLEOTIDE SEQUENCE [LARGE SCALE GENOMIC DNA]</scope>
</reference>
<feature type="transmembrane region" description="Helical" evidence="1">
    <location>
        <begin position="383"/>
        <end position="410"/>
    </location>
</feature>
<keyword evidence="4" id="KW-1185">Reference proteome</keyword>
<dbReference type="InterPro" id="IPR022041">
    <property type="entry name" value="Methyltransf_FA"/>
</dbReference>
<organism evidence="3 4">
    <name type="scientific">Lottia gigantea</name>
    <name type="common">Giant owl limpet</name>
    <dbReference type="NCBI Taxonomy" id="225164"/>
    <lineage>
        <taxon>Eukaryota</taxon>
        <taxon>Metazoa</taxon>
        <taxon>Spiralia</taxon>
        <taxon>Lophotrochozoa</taxon>
        <taxon>Mollusca</taxon>
        <taxon>Gastropoda</taxon>
        <taxon>Patellogastropoda</taxon>
        <taxon>Lottioidea</taxon>
        <taxon>Lottiidae</taxon>
        <taxon>Lottia</taxon>
    </lineage>
</organism>
<gene>
    <name evidence="3" type="ORF">LOTGIDRAFT_172234</name>
</gene>
<proteinExistence type="predicted"/>
<evidence type="ECO:0000259" key="2">
    <source>
        <dbReference type="Pfam" id="PF12248"/>
    </source>
</evidence>
<keyword evidence="1" id="KW-0472">Membrane</keyword>
<feature type="domain" description="Farnesoic acid O-methyl transferase" evidence="2">
    <location>
        <begin position="18"/>
        <end position="155"/>
    </location>
</feature>